<evidence type="ECO:0000313" key="2">
    <source>
        <dbReference type="Proteomes" id="UP001642360"/>
    </source>
</evidence>
<dbReference type="Proteomes" id="UP001642360">
    <property type="component" value="Unassembled WGS sequence"/>
</dbReference>
<gene>
    <name evidence="1" type="ORF">ILEXP_LOCUS41965</name>
</gene>
<dbReference type="AlphaFoldDB" id="A0ABC8TS72"/>
<keyword evidence="2" id="KW-1185">Reference proteome</keyword>
<evidence type="ECO:0000313" key="1">
    <source>
        <dbReference type="EMBL" id="CAK9172320.1"/>
    </source>
</evidence>
<name>A0ABC8TS72_9AQUA</name>
<organism evidence="1 2">
    <name type="scientific">Ilex paraguariensis</name>
    <name type="common">yerba mate</name>
    <dbReference type="NCBI Taxonomy" id="185542"/>
    <lineage>
        <taxon>Eukaryota</taxon>
        <taxon>Viridiplantae</taxon>
        <taxon>Streptophyta</taxon>
        <taxon>Embryophyta</taxon>
        <taxon>Tracheophyta</taxon>
        <taxon>Spermatophyta</taxon>
        <taxon>Magnoliopsida</taxon>
        <taxon>eudicotyledons</taxon>
        <taxon>Gunneridae</taxon>
        <taxon>Pentapetalae</taxon>
        <taxon>asterids</taxon>
        <taxon>campanulids</taxon>
        <taxon>Aquifoliales</taxon>
        <taxon>Aquifoliaceae</taxon>
        <taxon>Ilex</taxon>
    </lineage>
</organism>
<dbReference type="EMBL" id="CAUOFW020005951">
    <property type="protein sequence ID" value="CAK9172320.1"/>
    <property type="molecule type" value="Genomic_DNA"/>
</dbReference>
<sequence length="64" mass="7097">MEVKPKSRTSCLSSSVRSGRSIAVVDRSQSQFTGVAWSAFFWTVLRFRTIKNIQAMVLVVSMGA</sequence>
<comment type="caution">
    <text evidence="1">The sequence shown here is derived from an EMBL/GenBank/DDBJ whole genome shotgun (WGS) entry which is preliminary data.</text>
</comment>
<reference evidence="1 2" key="1">
    <citation type="submission" date="2024-02" db="EMBL/GenBank/DDBJ databases">
        <authorList>
            <person name="Vignale AGUSTIN F."/>
            <person name="Sosa J E."/>
            <person name="Modenutti C."/>
        </authorList>
    </citation>
    <scope>NUCLEOTIDE SEQUENCE [LARGE SCALE GENOMIC DNA]</scope>
</reference>
<accession>A0ABC8TS72</accession>
<protein>
    <submittedName>
        <fullName evidence="1">Uncharacterized protein</fullName>
    </submittedName>
</protein>
<proteinExistence type="predicted"/>